<feature type="domain" description="Cell envelope-related transcriptional attenuator" evidence="3">
    <location>
        <begin position="57"/>
        <end position="228"/>
    </location>
</feature>
<keyword evidence="2" id="KW-0812">Transmembrane</keyword>
<dbReference type="InterPro" id="IPR004474">
    <property type="entry name" value="LytR_CpsA_psr"/>
</dbReference>
<evidence type="ECO:0000256" key="1">
    <source>
        <dbReference type="ARBA" id="ARBA00006068"/>
    </source>
</evidence>
<evidence type="ECO:0000313" key="5">
    <source>
        <dbReference type="Proteomes" id="UP000229753"/>
    </source>
</evidence>
<evidence type="ECO:0000313" key="4">
    <source>
        <dbReference type="EMBL" id="PIZ48738.1"/>
    </source>
</evidence>
<sequence length="260" mass="28927">MHKRYFIILLGVILSVFVGLSLFFWKTANSKIISQGGRVNVLILGKSGTGHAGADLTDTMMLVSISLEKKSVNLISIPRDIWIPEIRAKINSAYYWGRQKPEFGGGLSFAKKNIETITGLPVNYALVLDFSSFKDIINALGGVNVDVANSFTDNLYPIAGKENDLCDGGKELKCRYETIRFEKGVNFMDGTTALKFVRSRNGDNNENTDIAREMRQQKVISAIKNKILSYQTLLNPVKLIRFWKVASSSIETDLDFSSIA</sequence>
<dbReference type="InterPro" id="IPR050922">
    <property type="entry name" value="LytR/CpsA/Psr_CW_biosynth"/>
</dbReference>
<organism evidence="4 5">
    <name type="scientific">Candidatus Woesebacteria bacterium CG_4_10_14_0_2_um_filter_39_14</name>
    <dbReference type="NCBI Taxonomy" id="1975054"/>
    <lineage>
        <taxon>Bacteria</taxon>
        <taxon>Candidatus Woeseibacteriota</taxon>
    </lineage>
</organism>
<feature type="non-terminal residue" evidence="4">
    <location>
        <position position="260"/>
    </location>
</feature>
<dbReference type="PANTHER" id="PTHR33392:SF6">
    <property type="entry name" value="POLYISOPRENYL-TEICHOIC ACID--PEPTIDOGLYCAN TEICHOIC ACID TRANSFERASE TAGU"/>
    <property type="match status" value="1"/>
</dbReference>
<keyword evidence="2" id="KW-1133">Transmembrane helix</keyword>
<reference evidence="5" key="1">
    <citation type="submission" date="2017-09" db="EMBL/GenBank/DDBJ databases">
        <title>Depth-based differentiation of microbial function through sediment-hosted aquifers and enrichment of novel symbionts in the deep terrestrial subsurface.</title>
        <authorList>
            <person name="Probst A.J."/>
            <person name="Ladd B."/>
            <person name="Jarett J.K."/>
            <person name="Geller-Mcgrath D.E."/>
            <person name="Sieber C.M.K."/>
            <person name="Emerson J.B."/>
            <person name="Anantharaman K."/>
            <person name="Thomas B.C."/>
            <person name="Malmstrom R."/>
            <person name="Stieglmeier M."/>
            <person name="Klingl A."/>
            <person name="Woyke T."/>
            <person name="Ryan C.M."/>
            <person name="Banfield J.F."/>
        </authorList>
    </citation>
    <scope>NUCLEOTIDE SEQUENCE [LARGE SCALE GENOMIC DNA]</scope>
</reference>
<evidence type="ECO:0000259" key="3">
    <source>
        <dbReference type="Pfam" id="PF03816"/>
    </source>
</evidence>
<keyword evidence="2" id="KW-0472">Membrane</keyword>
<dbReference type="NCBIfam" id="TIGR00350">
    <property type="entry name" value="lytR_cpsA_psr"/>
    <property type="match status" value="1"/>
</dbReference>
<dbReference type="Pfam" id="PF03816">
    <property type="entry name" value="LytR_cpsA_psr"/>
    <property type="match status" value="1"/>
</dbReference>
<feature type="transmembrane region" description="Helical" evidence="2">
    <location>
        <begin position="6"/>
        <end position="25"/>
    </location>
</feature>
<protein>
    <recommendedName>
        <fullName evidence="3">Cell envelope-related transcriptional attenuator domain-containing protein</fullName>
    </recommendedName>
</protein>
<dbReference type="EMBL" id="PFNO01000103">
    <property type="protein sequence ID" value="PIZ48738.1"/>
    <property type="molecule type" value="Genomic_DNA"/>
</dbReference>
<comment type="caution">
    <text evidence="4">The sequence shown here is derived from an EMBL/GenBank/DDBJ whole genome shotgun (WGS) entry which is preliminary data.</text>
</comment>
<dbReference type="PANTHER" id="PTHR33392">
    <property type="entry name" value="POLYISOPRENYL-TEICHOIC ACID--PEPTIDOGLYCAN TEICHOIC ACID TRANSFERASE TAGU"/>
    <property type="match status" value="1"/>
</dbReference>
<dbReference type="Gene3D" id="3.40.630.190">
    <property type="entry name" value="LCP protein"/>
    <property type="match status" value="1"/>
</dbReference>
<proteinExistence type="inferred from homology"/>
<dbReference type="AlphaFoldDB" id="A0A2M7TMN3"/>
<dbReference type="Proteomes" id="UP000229753">
    <property type="component" value="Unassembled WGS sequence"/>
</dbReference>
<accession>A0A2M7TMN3</accession>
<gene>
    <name evidence="4" type="ORF">COY29_03130</name>
</gene>
<name>A0A2M7TMN3_9BACT</name>
<comment type="similarity">
    <text evidence="1">Belongs to the LytR/CpsA/Psr (LCP) family.</text>
</comment>
<evidence type="ECO:0000256" key="2">
    <source>
        <dbReference type="SAM" id="Phobius"/>
    </source>
</evidence>